<keyword evidence="2" id="KW-1185">Reference proteome</keyword>
<evidence type="ECO:0000313" key="2">
    <source>
        <dbReference type="Proteomes" id="UP001175226"/>
    </source>
</evidence>
<dbReference type="Proteomes" id="UP001175226">
    <property type="component" value="Unassembled WGS sequence"/>
</dbReference>
<gene>
    <name evidence="1" type="ORF">EV421DRAFT_1450598</name>
</gene>
<comment type="caution">
    <text evidence="1">The sequence shown here is derived from an EMBL/GenBank/DDBJ whole genome shotgun (WGS) entry which is preliminary data.</text>
</comment>
<name>A0AA39IYN3_9AGAR</name>
<proteinExistence type="predicted"/>
<reference evidence="1" key="1">
    <citation type="submission" date="2023-06" db="EMBL/GenBank/DDBJ databases">
        <authorList>
            <consortium name="Lawrence Berkeley National Laboratory"/>
            <person name="Ahrendt S."/>
            <person name="Sahu N."/>
            <person name="Indic B."/>
            <person name="Wong-Bajracharya J."/>
            <person name="Merenyi Z."/>
            <person name="Ke H.-M."/>
            <person name="Monk M."/>
            <person name="Kocsube S."/>
            <person name="Drula E."/>
            <person name="Lipzen A."/>
            <person name="Balint B."/>
            <person name="Henrissat B."/>
            <person name="Andreopoulos B."/>
            <person name="Martin F.M."/>
            <person name="Harder C.B."/>
            <person name="Rigling D."/>
            <person name="Ford K.L."/>
            <person name="Foster G.D."/>
            <person name="Pangilinan J."/>
            <person name="Papanicolaou A."/>
            <person name="Barry K."/>
            <person name="LaButti K."/>
            <person name="Viragh M."/>
            <person name="Koriabine M."/>
            <person name="Yan M."/>
            <person name="Riley R."/>
            <person name="Champramary S."/>
            <person name="Plett K.L."/>
            <person name="Tsai I.J."/>
            <person name="Slot J."/>
            <person name="Sipos G."/>
            <person name="Plett J."/>
            <person name="Nagy L.G."/>
            <person name="Grigoriev I.V."/>
        </authorList>
    </citation>
    <scope>NUCLEOTIDE SEQUENCE</scope>
    <source>
        <strain evidence="1">FPL87.14</strain>
    </source>
</reference>
<dbReference type="EMBL" id="JAUEPT010000087">
    <property type="protein sequence ID" value="KAK0432925.1"/>
    <property type="molecule type" value="Genomic_DNA"/>
</dbReference>
<accession>A0AA39IYN3</accession>
<protein>
    <submittedName>
        <fullName evidence="1">Uncharacterized protein</fullName>
    </submittedName>
</protein>
<evidence type="ECO:0000313" key="1">
    <source>
        <dbReference type="EMBL" id="KAK0432925.1"/>
    </source>
</evidence>
<feature type="non-terminal residue" evidence="1">
    <location>
        <position position="1"/>
    </location>
</feature>
<sequence>STFLVGLIRHRWRPSYSSSYHRISHSTRLKVPIDYSNEDGAKADLAVINLSARYQTEYKDTVIMNSGGPGGTDVSTFVSEGSLLV</sequence>
<dbReference type="AlphaFoldDB" id="A0AA39IYN3"/>
<organism evidence="1 2">
    <name type="scientific">Armillaria borealis</name>
    <dbReference type="NCBI Taxonomy" id="47425"/>
    <lineage>
        <taxon>Eukaryota</taxon>
        <taxon>Fungi</taxon>
        <taxon>Dikarya</taxon>
        <taxon>Basidiomycota</taxon>
        <taxon>Agaricomycotina</taxon>
        <taxon>Agaricomycetes</taxon>
        <taxon>Agaricomycetidae</taxon>
        <taxon>Agaricales</taxon>
        <taxon>Marasmiineae</taxon>
        <taxon>Physalacriaceae</taxon>
        <taxon>Armillaria</taxon>
    </lineage>
</organism>